<dbReference type="PANTHER" id="PTHR43014">
    <property type="entry name" value="MERCURIC REDUCTASE"/>
    <property type="match status" value="1"/>
</dbReference>
<sequence length="537" mass="56971">MSASFLVAGVFRSMGSCPVATGRMVRRAVPRRLARDDSCRVASRAAFHRRDVGLVMLAARHASTGREPFVMHENEVFDVVVVGAGPVGMTVAERVARAGPTVAVVEERLVGGECNYYGCVPSKAMLWPMEIAADVSRMPGLELGGPIDAAAVLDRREEFVSHFDDSDYVSGLNDLPATFVRGRGRLSGPSQVAVRTPDGGTLSLRAGEAVVLATGSTPAIPGIPGLREARPWTNQEATSARQVPERLVVIGAGPVACEMAQALHALGAREVTMLVRGDRLLAQTEPFAGDLVAKSFAGLGIDVRFRHTAVRVERPVPKGPVSVHTDAGERIDADEILVAAGRRLAVADLGLETVGVDADGPIIVDARMRATAVPDGWLYAVGDVNGRNLLTHMGKYQARVCADVITARSGGLEGDIADERGAPQVIFTDPQVCAVGLTEARARAAGFTVRTVEYDLAAVIGARLRGDDYQGRAKLVVDEERRVLLGATFVGPSVVDLLHSATIAVTCEASLDQLRHAVPVFPTVSEIWLSLQTEYGL</sequence>
<dbReference type="GO" id="GO:0016491">
    <property type="term" value="F:oxidoreductase activity"/>
    <property type="evidence" value="ECO:0007669"/>
    <property type="project" value="UniProtKB-KW"/>
</dbReference>
<dbReference type="Pfam" id="PF02852">
    <property type="entry name" value="Pyr_redox_dim"/>
    <property type="match status" value="1"/>
</dbReference>
<comment type="caution">
    <text evidence="7">The sequence shown here is derived from an EMBL/GenBank/DDBJ whole genome shotgun (WGS) entry which is preliminary data.</text>
</comment>
<dbReference type="InterPro" id="IPR036188">
    <property type="entry name" value="FAD/NAD-bd_sf"/>
</dbReference>
<dbReference type="InterPro" id="IPR004099">
    <property type="entry name" value="Pyr_nucl-diS_OxRdtase_dimer"/>
</dbReference>
<accession>A0ABV5NJT2</accession>
<name>A0ABV5NJT2_9ACTN</name>
<dbReference type="SUPFAM" id="SSF51905">
    <property type="entry name" value="FAD/NAD(P)-binding domain"/>
    <property type="match status" value="1"/>
</dbReference>
<dbReference type="Gene3D" id="3.50.50.60">
    <property type="entry name" value="FAD/NAD(P)-binding domain"/>
    <property type="match status" value="2"/>
</dbReference>
<keyword evidence="8" id="KW-1185">Reference proteome</keyword>
<dbReference type="PRINTS" id="PR00368">
    <property type="entry name" value="FADPNR"/>
</dbReference>
<dbReference type="PIRSF" id="PIRSF000350">
    <property type="entry name" value="Mercury_reductase_MerA"/>
    <property type="match status" value="1"/>
</dbReference>
<evidence type="ECO:0000313" key="8">
    <source>
        <dbReference type="Proteomes" id="UP001589568"/>
    </source>
</evidence>
<dbReference type="Pfam" id="PF07992">
    <property type="entry name" value="Pyr_redox_2"/>
    <property type="match status" value="1"/>
</dbReference>
<keyword evidence="7" id="KW-0560">Oxidoreductase</keyword>
<dbReference type="EMBL" id="JBHMCF010000011">
    <property type="protein sequence ID" value="MFB9470560.1"/>
    <property type="molecule type" value="Genomic_DNA"/>
</dbReference>
<reference evidence="7 8" key="1">
    <citation type="submission" date="2024-09" db="EMBL/GenBank/DDBJ databases">
        <authorList>
            <person name="Sun Q."/>
            <person name="Mori K."/>
        </authorList>
    </citation>
    <scope>NUCLEOTIDE SEQUENCE [LARGE SCALE GENOMIC DNA]</scope>
    <source>
        <strain evidence="7 8">JCM 3324</strain>
    </source>
</reference>
<dbReference type="Proteomes" id="UP001589568">
    <property type="component" value="Unassembled WGS sequence"/>
</dbReference>
<dbReference type="PANTHER" id="PTHR43014:SF2">
    <property type="entry name" value="MERCURIC REDUCTASE"/>
    <property type="match status" value="1"/>
</dbReference>
<dbReference type="Gene3D" id="3.30.390.30">
    <property type="match status" value="1"/>
</dbReference>
<organism evidence="7 8">
    <name type="scientific">Nonomuraea salmonea</name>
    <dbReference type="NCBI Taxonomy" id="46181"/>
    <lineage>
        <taxon>Bacteria</taxon>
        <taxon>Bacillati</taxon>
        <taxon>Actinomycetota</taxon>
        <taxon>Actinomycetes</taxon>
        <taxon>Streptosporangiales</taxon>
        <taxon>Streptosporangiaceae</taxon>
        <taxon>Nonomuraea</taxon>
    </lineage>
</organism>
<dbReference type="RefSeq" id="WP_379483217.1">
    <property type="nucleotide sequence ID" value="NZ_JBHMCF010000011.1"/>
</dbReference>
<evidence type="ECO:0000313" key="7">
    <source>
        <dbReference type="EMBL" id="MFB9470560.1"/>
    </source>
</evidence>
<dbReference type="InterPro" id="IPR001100">
    <property type="entry name" value="Pyr_nuc-diS_OxRdtase"/>
</dbReference>
<evidence type="ECO:0000256" key="3">
    <source>
        <dbReference type="ARBA" id="ARBA00022630"/>
    </source>
</evidence>
<evidence type="ECO:0000259" key="6">
    <source>
        <dbReference type="Pfam" id="PF07992"/>
    </source>
</evidence>
<comment type="cofactor">
    <cofactor evidence="1">
        <name>FAD</name>
        <dbReference type="ChEBI" id="CHEBI:57692"/>
    </cofactor>
</comment>
<comment type="similarity">
    <text evidence="2">Belongs to the class-I pyridine nucleotide-disulfide oxidoreductase family.</text>
</comment>
<feature type="domain" description="Pyridine nucleotide-disulphide oxidoreductase dimerisation" evidence="5">
    <location>
        <begin position="423"/>
        <end position="528"/>
    </location>
</feature>
<dbReference type="SUPFAM" id="SSF55424">
    <property type="entry name" value="FAD/NAD-linked reductases, dimerisation (C-terminal) domain"/>
    <property type="match status" value="1"/>
</dbReference>
<evidence type="ECO:0000256" key="4">
    <source>
        <dbReference type="ARBA" id="ARBA00022827"/>
    </source>
</evidence>
<evidence type="ECO:0000256" key="1">
    <source>
        <dbReference type="ARBA" id="ARBA00001974"/>
    </source>
</evidence>
<feature type="domain" description="FAD/NAD(P)-binding" evidence="6">
    <location>
        <begin position="77"/>
        <end position="390"/>
    </location>
</feature>
<dbReference type="PRINTS" id="PR00411">
    <property type="entry name" value="PNDRDTASEI"/>
</dbReference>
<proteinExistence type="inferred from homology"/>
<keyword evidence="4" id="KW-0274">FAD</keyword>
<dbReference type="InterPro" id="IPR023753">
    <property type="entry name" value="FAD/NAD-binding_dom"/>
</dbReference>
<dbReference type="InterPro" id="IPR016156">
    <property type="entry name" value="FAD/NAD-linked_Rdtase_dimer_sf"/>
</dbReference>
<evidence type="ECO:0000256" key="2">
    <source>
        <dbReference type="ARBA" id="ARBA00007532"/>
    </source>
</evidence>
<keyword evidence="3" id="KW-0285">Flavoprotein</keyword>
<protein>
    <submittedName>
        <fullName evidence="7">Dihydrolipoyl dehydrogenase family protein</fullName>
        <ecNumber evidence="7">1.-.-.-</ecNumber>
    </submittedName>
</protein>
<dbReference type="EC" id="1.-.-.-" evidence="7"/>
<evidence type="ECO:0000259" key="5">
    <source>
        <dbReference type="Pfam" id="PF02852"/>
    </source>
</evidence>
<gene>
    <name evidence="7" type="ORF">ACFFR3_13645</name>
</gene>